<name>A0A4R1BEI5_9PROT</name>
<comment type="caution">
    <text evidence="1">The sequence shown here is derived from an EMBL/GenBank/DDBJ whole genome shotgun (WGS) entry which is preliminary data.</text>
</comment>
<dbReference type="InterPro" id="IPR019600">
    <property type="entry name" value="Hemin_uptake_protein_HemP"/>
</dbReference>
<evidence type="ECO:0000313" key="1">
    <source>
        <dbReference type="EMBL" id="TCJ15520.1"/>
    </source>
</evidence>
<dbReference type="Pfam" id="PF10636">
    <property type="entry name" value="hemP"/>
    <property type="match status" value="1"/>
</dbReference>
<dbReference type="OrthoDB" id="5348353at2"/>
<dbReference type="Gene3D" id="2.10.70.10">
    <property type="entry name" value="Complement Module, domain 1"/>
    <property type="match status" value="1"/>
</dbReference>
<evidence type="ECO:0000313" key="2">
    <source>
        <dbReference type="Proteomes" id="UP000295443"/>
    </source>
</evidence>
<dbReference type="AlphaFoldDB" id="A0A4R1BEI5"/>
<organism evidence="1 2">
    <name type="scientific">Parasulfuritortus cantonensis</name>
    <dbReference type="NCBI Taxonomy" id="2528202"/>
    <lineage>
        <taxon>Bacteria</taxon>
        <taxon>Pseudomonadati</taxon>
        <taxon>Pseudomonadota</taxon>
        <taxon>Betaproteobacteria</taxon>
        <taxon>Nitrosomonadales</taxon>
        <taxon>Thiobacillaceae</taxon>
        <taxon>Parasulfuritortus</taxon>
    </lineage>
</organism>
<dbReference type="EMBL" id="SJZB01000026">
    <property type="protein sequence ID" value="TCJ15520.1"/>
    <property type="molecule type" value="Genomic_DNA"/>
</dbReference>
<accession>A0A4R1BEI5</accession>
<keyword evidence="2" id="KW-1185">Reference proteome</keyword>
<protein>
    <submittedName>
        <fullName evidence="1">Hemin uptake protein HemP</fullName>
    </submittedName>
</protein>
<reference evidence="1 2" key="1">
    <citation type="submission" date="2019-03" db="EMBL/GenBank/DDBJ databases">
        <title>Genome sequence of Thiobacillaceae bacterium LSR1, a sulfur-oxidizing bacterium isolated from freshwater sediment.</title>
        <authorList>
            <person name="Li S."/>
        </authorList>
    </citation>
    <scope>NUCLEOTIDE SEQUENCE [LARGE SCALE GENOMIC DNA]</scope>
    <source>
        <strain evidence="1 2">LSR1</strain>
    </source>
</reference>
<gene>
    <name evidence="1" type="primary">hemP</name>
    <name evidence="1" type="ORF">EZJ19_06725</name>
</gene>
<dbReference type="RefSeq" id="WP_131445888.1">
    <property type="nucleotide sequence ID" value="NZ_SJZB01000026.1"/>
</dbReference>
<proteinExistence type="predicted"/>
<dbReference type="Proteomes" id="UP000295443">
    <property type="component" value="Unassembled WGS sequence"/>
</dbReference>
<sequence length="53" mass="5799">MSDPKKTGIPSKPSCPVYRSEALFAGAKVLVIVHDGREYQLRITNANKLILTA</sequence>